<evidence type="ECO:0000313" key="2">
    <source>
        <dbReference type="Proteomes" id="UP000075320"/>
    </source>
</evidence>
<proteinExistence type="predicted"/>
<comment type="caution">
    <text evidence="1">The sequence shown here is derived from an EMBL/GenBank/DDBJ whole genome shotgun (WGS) entry which is preliminary data.</text>
</comment>
<reference evidence="1 2" key="1">
    <citation type="submission" date="2016-03" db="EMBL/GenBank/DDBJ databases">
        <authorList>
            <person name="Ploux O."/>
        </authorList>
    </citation>
    <scope>NUCLEOTIDE SEQUENCE [LARGE SCALE GENOMIC DNA]</scope>
    <source>
        <strain evidence="1 2">R0</strain>
    </source>
</reference>
<dbReference type="Proteomes" id="UP000075320">
    <property type="component" value="Unassembled WGS sequence"/>
</dbReference>
<name>A0A150WP94_BDEBC</name>
<accession>A0A150WP94</accession>
<sequence>MVALLLAPLAIAGELSLSGRVIAVHRDRLSDFYFIKMQGMSMALQSPPGEVYQCLRQGLNTQELLKFTFDPKTLKISECQPQNLASTTAPDL</sequence>
<dbReference type="EMBL" id="LUKE01000001">
    <property type="protein sequence ID" value="KYG66333.1"/>
    <property type="molecule type" value="Genomic_DNA"/>
</dbReference>
<dbReference type="RefSeq" id="WP_061833899.1">
    <property type="nucleotide sequence ID" value="NZ_LUKE01000001.1"/>
</dbReference>
<dbReference type="OrthoDB" id="9342703at2"/>
<evidence type="ECO:0000313" key="1">
    <source>
        <dbReference type="EMBL" id="KYG66333.1"/>
    </source>
</evidence>
<protein>
    <submittedName>
        <fullName evidence="1">Uncharacterized protein</fullName>
    </submittedName>
</protein>
<dbReference type="AlphaFoldDB" id="A0A150WP94"/>
<keyword evidence="2" id="KW-1185">Reference proteome</keyword>
<gene>
    <name evidence="1" type="ORF">AZI86_04565</name>
</gene>
<organism evidence="1 2">
    <name type="scientific">Bdellovibrio bacteriovorus</name>
    <dbReference type="NCBI Taxonomy" id="959"/>
    <lineage>
        <taxon>Bacteria</taxon>
        <taxon>Pseudomonadati</taxon>
        <taxon>Bdellovibrionota</taxon>
        <taxon>Bdellovibrionia</taxon>
        <taxon>Bdellovibrionales</taxon>
        <taxon>Pseudobdellovibrionaceae</taxon>
        <taxon>Bdellovibrio</taxon>
    </lineage>
</organism>